<reference evidence="4" key="2">
    <citation type="submission" date="2019-09" db="UniProtKB">
        <authorList>
            <consortium name="WormBaseParasite"/>
        </authorList>
    </citation>
    <scope>IDENTIFICATION</scope>
</reference>
<keyword evidence="3" id="KW-1185">Reference proteome</keyword>
<proteinExistence type="predicted"/>
<protein>
    <submittedName>
        <fullName evidence="2 4">Uncharacterized protein</fullName>
    </submittedName>
</protein>
<gene>
    <name evidence="2" type="ORF">HPBE_LOCUS9361</name>
</gene>
<dbReference type="EMBL" id="UZAH01026415">
    <property type="protein sequence ID" value="VDO80359.1"/>
    <property type="molecule type" value="Genomic_DNA"/>
</dbReference>
<evidence type="ECO:0000313" key="3">
    <source>
        <dbReference type="Proteomes" id="UP000050761"/>
    </source>
</evidence>
<dbReference type="Proteomes" id="UP000050761">
    <property type="component" value="Unassembled WGS sequence"/>
</dbReference>
<reference evidence="2 3" key="1">
    <citation type="submission" date="2018-11" db="EMBL/GenBank/DDBJ databases">
        <authorList>
            <consortium name="Pathogen Informatics"/>
        </authorList>
    </citation>
    <scope>NUCLEOTIDE SEQUENCE [LARGE SCALE GENOMIC DNA]</scope>
</reference>
<sequence length="94" mass="10563">MTRSWRSHRDRDENKRRATDNGAGATLSRSEIRADESRLDARPAARLAVGGVEERKSVLHTTNAPKNELHSTLVFLRGGQHREEEGVIQSCLWG</sequence>
<dbReference type="WBParaSite" id="HPBE_0000936001-mRNA-1">
    <property type="protein sequence ID" value="HPBE_0000936001-mRNA-1"/>
    <property type="gene ID" value="HPBE_0000936001"/>
</dbReference>
<accession>A0A183FP55</accession>
<evidence type="ECO:0000313" key="4">
    <source>
        <dbReference type="WBParaSite" id="HPBE_0000936001-mRNA-1"/>
    </source>
</evidence>
<name>A0A183FP55_HELPZ</name>
<organism evidence="3 4">
    <name type="scientific">Heligmosomoides polygyrus</name>
    <name type="common">Parasitic roundworm</name>
    <dbReference type="NCBI Taxonomy" id="6339"/>
    <lineage>
        <taxon>Eukaryota</taxon>
        <taxon>Metazoa</taxon>
        <taxon>Ecdysozoa</taxon>
        <taxon>Nematoda</taxon>
        <taxon>Chromadorea</taxon>
        <taxon>Rhabditida</taxon>
        <taxon>Rhabditina</taxon>
        <taxon>Rhabditomorpha</taxon>
        <taxon>Strongyloidea</taxon>
        <taxon>Heligmosomidae</taxon>
        <taxon>Heligmosomoides</taxon>
    </lineage>
</organism>
<evidence type="ECO:0000313" key="2">
    <source>
        <dbReference type="EMBL" id="VDO80359.1"/>
    </source>
</evidence>
<evidence type="ECO:0000256" key="1">
    <source>
        <dbReference type="SAM" id="MobiDB-lite"/>
    </source>
</evidence>
<feature type="compositionally biased region" description="Basic and acidic residues" evidence="1">
    <location>
        <begin position="7"/>
        <end position="19"/>
    </location>
</feature>
<feature type="region of interest" description="Disordered" evidence="1">
    <location>
        <begin position="1"/>
        <end position="41"/>
    </location>
</feature>
<accession>A0A3P7YSS6</accession>
<dbReference type="AlphaFoldDB" id="A0A183FP55"/>
<feature type="compositionally biased region" description="Basic and acidic residues" evidence="1">
    <location>
        <begin position="30"/>
        <end position="41"/>
    </location>
</feature>